<dbReference type="Proteomes" id="UP001565447">
    <property type="component" value="Unassembled WGS sequence"/>
</dbReference>
<sequence>MPTSRDLDGRVILPLERIESLDRVLDLRKQVLEAGDLPYPEDWPLPPCLECGAEVQSWVRGRGGLPTSYWFSPCGHGVVADRAQPFAQAAAP</sequence>
<accession>A0ACC6UYC4</accession>
<organism evidence="1 2">
    <name type="scientific">Streptomyces albogriseolus</name>
    <dbReference type="NCBI Taxonomy" id="1887"/>
    <lineage>
        <taxon>Bacteria</taxon>
        <taxon>Bacillati</taxon>
        <taxon>Actinomycetota</taxon>
        <taxon>Actinomycetes</taxon>
        <taxon>Kitasatosporales</taxon>
        <taxon>Streptomycetaceae</taxon>
        <taxon>Streptomyces</taxon>
        <taxon>Streptomyces albogriseolus group</taxon>
    </lineage>
</organism>
<proteinExistence type="predicted"/>
<comment type="caution">
    <text evidence="1">The sequence shown here is derived from an EMBL/GenBank/DDBJ whole genome shotgun (WGS) entry which is preliminary data.</text>
</comment>
<gene>
    <name evidence="1" type="ORF">RKD21_006595</name>
</gene>
<protein>
    <submittedName>
        <fullName evidence="1">Uncharacterized protein</fullName>
    </submittedName>
</protein>
<reference evidence="1" key="1">
    <citation type="submission" date="2024-07" db="EMBL/GenBank/DDBJ databases">
        <title>Genome sequencing of plant associated microbes to promote plant fitness in Sorghum bicolor and Oryza sativa.</title>
        <authorList>
            <person name="Coleman-Derr D."/>
        </authorList>
    </citation>
    <scope>NUCLEOTIDE SEQUENCE</scope>
    <source>
        <strain evidence="1">SAI-173</strain>
    </source>
</reference>
<name>A0ACC6UYC4_STRAO</name>
<dbReference type="EMBL" id="JBGCBD010000002">
    <property type="protein sequence ID" value="MEY9816338.1"/>
    <property type="molecule type" value="Genomic_DNA"/>
</dbReference>
<keyword evidence="2" id="KW-1185">Reference proteome</keyword>
<evidence type="ECO:0000313" key="2">
    <source>
        <dbReference type="Proteomes" id="UP001565447"/>
    </source>
</evidence>
<evidence type="ECO:0000313" key="1">
    <source>
        <dbReference type="EMBL" id="MEY9816338.1"/>
    </source>
</evidence>